<evidence type="ECO:0000256" key="2">
    <source>
        <dbReference type="ARBA" id="ARBA00006464"/>
    </source>
</evidence>
<dbReference type="Proteomes" id="UP000050833">
    <property type="component" value="Unassembled WGS sequence"/>
</dbReference>
<dbReference type="SUPFAM" id="SSF51735">
    <property type="entry name" value="NAD(P)-binding Rossmann-fold domains"/>
    <property type="match status" value="1"/>
</dbReference>
<evidence type="ECO:0000256" key="5">
    <source>
        <dbReference type="ARBA" id="ARBA00022989"/>
    </source>
</evidence>
<evidence type="ECO:0000313" key="9">
    <source>
        <dbReference type="EMBL" id="KQC85898.1"/>
    </source>
</evidence>
<feature type="domain" description="Bacterial sugar transferase" evidence="8">
    <location>
        <begin position="289"/>
        <end position="467"/>
    </location>
</feature>
<dbReference type="InterPro" id="IPR003362">
    <property type="entry name" value="Bact_transf"/>
</dbReference>
<comment type="caution">
    <text evidence="9">The sequence shown here is derived from an EMBL/GenBank/DDBJ whole genome shotgun (WGS) entry which is preliminary data.</text>
</comment>
<feature type="transmembrane region" description="Helical" evidence="7">
    <location>
        <begin position="62"/>
        <end position="80"/>
    </location>
</feature>
<feature type="transmembrane region" description="Helical" evidence="7">
    <location>
        <begin position="294"/>
        <end position="315"/>
    </location>
</feature>
<feature type="transmembrane region" description="Helical" evidence="7">
    <location>
        <begin position="12"/>
        <end position="31"/>
    </location>
</feature>
<feature type="transmembrane region" description="Helical" evidence="7">
    <location>
        <begin position="92"/>
        <end position="113"/>
    </location>
</feature>
<keyword evidence="10" id="KW-1185">Reference proteome</keyword>
<dbReference type="InterPro" id="IPR036291">
    <property type="entry name" value="NAD(P)-bd_dom_sf"/>
</dbReference>
<evidence type="ECO:0000256" key="1">
    <source>
        <dbReference type="ARBA" id="ARBA00004141"/>
    </source>
</evidence>
<feature type="transmembrane region" description="Helical" evidence="7">
    <location>
        <begin position="119"/>
        <end position="145"/>
    </location>
</feature>
<dbReference type="Pfam" id="PF13727">
    <property type="entry name" value="CoA_binding_3"/>
    <property type="match status" value="1"/>
</dbReference>
<comment type="similarity">
    <text evidence="2">Belongs to the bacterial sugar transferase family.</text>
</comment>
<dbReference type="Pfam" id="PF02397">
    <property type="entry name" value="Bac_transf"/>
    <property type="match status" value="1"/>
</dbReference>
<dbReference type="GO" id="GO:0016020">
    <property type="term" value="C:membrane"/>
    <property type="evidence" value="ECO:0007669"/>
    <property type="project" value="UniProtKB-SubCell"/>
</dbReference>
<dbReference type="RefSeq" id="WP_055940966.1">
    <property type="nucleotide sequence ID" value="NZ_DBGDCA010000119.1"/>
</dbReference>
<reference evidence="9 10" key="1">
    <citation type="submission" date="2015-10" db="EMBL/GenBank/DDBJ databases">
        <title>Butyribacter intestini gen. nov., sp. nov., a butyric acid-producing bacterium of the family Lachnospiraceae isolated from the human faeces.</title>
        <authorList>
            <person name="Zou Y."/>
            <person name="Xue W."/>
            <person name="Luo G."/>
            <person name="Lv M."/>
        </authorList>
    </citation>
    <scope>NUCLEOTIDE SEQUENCE [LARGE SCALE GENOMIC DNA]</scope>
    <source>
        <strain evidence="9 10">TF01-11</strain>
    </source>
</reference>
<dbReference type="PANTHER" id="PTHR30576:SF0">
    <property type="entry name" value="UNDECAPRENYL-PHOSPHATE N-ACETYLGALACTOSAMINYL 1-PHOSPHATE TRANSFERASE-RELATED"/>
    <property type="match status" value="1"/>
</dbReference>
<comment type="subcellular location">
    <subcellularLocation>
        <location evidence="1">Membrane</location>
        <topology evidence="1">Multi-pass membrane protein</topology>
    </subcellularLocation>
</comment>
<dbReference type="InterPro" id="IPR017475">
    <property type="entry name" value="EPS_sugar_tfrase"/>
</dbReference>
<evidence type="ECO:0000313" key="10">
    <source>
        <dbReference type="Proteomes" id="UP000050833"/>
    </source>
</evidence>
<protein>
    <submittedName>
        <fullName evidence="9">Undecaprenyl-phosphate glucose phosphotransferase</fullName>
    </submittedName>
</protein>
<sequence>MIKENQRLLNILHIIVDAIIIYLSFNLAYILRLDEFNSPLIRWHIISPPLGYYKDMSQYQNLLTMIVPCYLIIYGFCGMYDPKRTSGRRAELFCLIKSNFFGIIYCLAALYFFKQWDYARLLLGFFACINIVIDYAFRLVVISILRKMRKDGKNLKHVLIVGYSRTAENYIRRLRLHPEWGYKIHGILDDNKKIGDEYRTIKVVDRLGALEHYLSSNEFDEIVITLSIDEYSKLEGLVAICEKSGVHTKFAPDYNNIIPTKPYTEDLDGIPVIHVRHVPLSSSYNIVLKRAVDIFGATVALILFAIPMLITAIIVKTTSPGPLIFKQKRIGLHNREFDMYKFRSMKVQEASEEKKAWTTKDDPRVTPIGKFMRKTNIDELPQIFNVLKGDMSLVGPRPERPFFVNKFKEEIPRYMIKHQVRPGMTGWAQVNGFRGDTSITGRIECDLYYVENWTLALDFKILFLTFFGRKVNKNAY</sequence>
<keyword evidence="6 7" id="KW-0472">Membrane</keyword>
<dbReference type="AlphaFoldDB" id="A0AAW3JSP4"/>
<keyword evidence="3" id="KW-0808">Transferase</keyword>
<evidence type="ECO:0000256" key="3">
    <source>
        <dbReference type="ARBA" id="ARBA00022679"/>
    </source>
</evidence>
<evidence type="ECO:0000256" key="7">
    <source>
        <dbReference type="SAM" id="Phobius"/>
    </source>
</evidence>
<evidence type="ECO:0000259" key="8">
    <source>
        <dbReference type="Pfam" id="PF02397"/>
    </source>
</evidence>
<keyword evidence="5 7" id="KW-1133">Transmembrane helix</keyword>
<name>A0AAW3JSP4_9FIRM</name>
<dbReference type="NCBIfam" id="TIGR03025">
    <property type="entry name" value="EPS_sugtrans"/>
    <property type="match status" value="1"/>
</dbReference>
<dbReference type="NCBIfam" id="TIGR03023">
    <property type="entry name" value="WcaJ_sugtrans"/>
    <property type="match status" value="1"/>
</dbReference>
<dbReference type="Gene3D" id="3.40.50.720">
    <property type="entry name" value="NAD(P)-binding Rossmann-like Domain"/>
    <property type="match status" value="1"/>
</dbReference>
<dbReference type="PANTHER" id="PTHR30576">
    <property type="entry name" value="COLANIC BIOSYNTHESIS UDP-GLUCOSE LIPID CARRIER TRANSFERASE"/>
    <property type="match status" value="1"/>
</dbReference>
<dbReference type="InterPro" id="IPR017473">
    <property type="entry name" value="Undecaprenyl-P_gluc_Ptfrase"/>
</dbReference>
<dbReference type="GO" id="GO:0016780">
    <property type="term" value="F:phosphotransferase activity, for other substituted phosphate groups"/>
    <property type="evidence" value="ECO:0007669"/>
    <property type="project" value="TreeGrafter"/>
</dbReference>
<gene>
    <name evidence="9" type="ORF">APZ18_01475</name>
</gene>
<keyword evidence="4 7" id="KW-0812">Transmembrane</keyword>
<organism evidence="9 10">
    <name type="scientific">Butyribacter intestini</name>
    <dbReference type="NCBI Taxonomy" id="1703332"/>
    <lineage>
        <taxon>Bacteria</taxon>
        <taxon>Bacillati</taxon>
        <taxon>Bacillota</taxon>
        <taxon>Clostridia</taxon>
        <taxon>Lachnospirales</taxon>
        <taxon>Lachnospiraceae</taxon>
        <taxon>Butyribacter</taxon>
    </lineage>
</organism>
<dbReference type="EMBL" id="LLKB01000001">
    <property type="protein sequence ID" value="KQC85898.1"/>
    <property type="molecule type" value="Genomic_DNA"/>
</dbReference>
<evidence type="ECO:0000256" key="6">
    <source>
        <dbReference type="ARBA" id="ARBA00023136"/>
    </source>
</evidence>
<accession>A0AAW3JSP4</accession>
<proteinExistence type="inferred from homology"/>
<evidence type="ECO:0000256" key="4">
    <source>
        <dbReference type="ARBA" id="ARBA00022692"/>
    </source>
</evidence>